<evidence type="ECO:0000256" key="1">
    <source>
        <dbReference type="SAM" id="MobiDB-lite"/>
    </source>
</evidence>
<comment type="caution">
    <text evidence="3">The sequence shown here is derived from an EMBL/GenBank/DDBJ whole genome shotgun (WGS) entry which is preliminary data.</text>
</comment>
<reference evidence="3" key="1">
    <citation type="submission" date="2021-01" db="EMBL/GenBank/DDBJ databases">
        <title>Whole genome shotgun sequence of Dactylosporangium siamense NBRC 106093.</title>
        <authorList>
            <person name="Komaki H."/>
            <person name="Tamura T."/>
        </authorList>
    </citation>
    <scope>NUCLEOTIDE SEQUENCE</scope>
    <source>
        <strain evidence="3">NBRC 106093</strain>
    </source>
</reference>
<sequence>MSSETARPMGAARASGGGVRPEAVRCPSGPSHRVKTVAAAYDDGRSLITVTMRHNVGGVRGRSNGQAYAQTARSAWLAPLALPSPWQRPAIVAGGAAALALFFIVVGLGESPEAAKSGMAFGALLGVVAVIAGLLALAGWHRHQQHGAAYATAAAQWQRAMYCMECDASWVPGDSRLIGRDQELGWVLYRRAKAAEQQQRPR</sequence>
<keyword evidence="2" id="KW-0812">Transmembrane</keyword>
<proteinExistence type="predicted"/>
<organism evidence="3 4">
    <name type="scientific">Dactylosporangium siamense</name>
    <dbReference type="NCBI Taxonomy" id="685454"/>
    <lineage>
        <taxon>Bacteria</taxon>
        <taxon>Bacillati</taxon>
        <taxon>Actinomycetota</taxon>
        <taxon>Actinomycetes</taxon>
        <taxon>Micromonosporales</taxon>
        <taxon>Micromonosporaceae</taxon>
        <taxon>Dactylosporangium</taxon>
    </lineage>
</organism>
<feature type="region of interest" description="Disordered" evidence="1">
    <location>
        <begin position="1"/>
        <end position="30"/>
    </location>
</feature>
<gene>
    <name evidence="3" type="ORF">Dsi01nite_109400</name>
</gene>
<evidence type="ECO:0000256" key="2">
    <source>
        <dbReference type="SAM" id="Phobius"/>
    </source>
</evidence>
<dbReference type="Proteomes" id="UP000660611">
    <property type="component" value="Unassembled WGS sequence"/>
</dbReference>
<feature type="transmembrane region" description="Helical" evidence="2">
    <location>
        <begin position="120"/>
        <end position="140"/>
    </location>
</feature>
<evidence type="ECO:0000313" key="3">
    <source>
        <dbReference type="EMBL" id="GIG52899.1"/>
    </source>
</evidence>
<keyword evidence="2" id="KW-1133">Transmembrane helix</keyword>
<accession>A0A919UEX0</accession>
<keyword evidence="2" id="KW-0472">Membrane</keyword>
<feature type="transmembrane region" description="Helical" evidence="2">
    <location>
        <begin position="90"/>
        <end position="108"/>
    </location>
</feature>
<name>A0A919UEX0_9ACTN</name>
<protein>
    <submittedName>
        <fullName evidence="3">Uncharacterized protein</fullName>
    </submittedName>
</protein>
<keyword evidence="4" id="KW-1185">Reference proteome</keyword>
<dbReference type="AlphaFoldDB" id="A0A919UEX0"/>
<dbReference type="EMBL" id="BONQ01000197">
    <property type="protein sequence ID" value="GIG52899.1"/>
    <property type="molecule type" value="Genomic_DNA"/>
</dbReference>
<evidence type="ECO:0000313" key="4">
    <source>
        <dbReference type="Proteomes" id="UP000660611"/>
    </source>
</evidence>